<proteinExistence type="predicted"/>
<dbReference type="Proteomes" id="UP000076925">
    <property type="component" value="Unassembled WGS sequence"/>
</dbReference>
<dbReference type="RefSeq" id="WP_017746901.1">
    <property type="nucleotide sequence ID" value="NZ_KQ976354.1"/>
</dbReference>
<evidence type="ECO:0000259" key="1">
    <source>
        <dbReference type="Pfam" id="PF05685"/>
    </source>
</evidence>
<protein>
    <recommendedName>
        <fullName evidence="1">Putative restriction endonuclease domain-containing protein</fullName>
    </recommendedName>
</protein>
<dbReference type="EMBL" id="ANNX02000028">
    <property type="protein sequence ID" value="KYC40449.1"/>
    <property type="molecule type" value="Genomic_DNA"/>
</dbReference>
<feature type="domain" description="Putative restriction endonuclease" evidence="1">
    <location>
        <begin position="13"/>
        <end position="197"/>
    </location>
</feature>
<dbReference type="InterPro" id="IPR008538">
    <property type="entry name" value="Uma2"/>
</dbReference>
<dbReference type="PANTHER" id="PTHR34107:SF2">
    <property type="entry name" value="SLL0888 PROTEIN"/>
    <property type="match status" value="1"/>
</dbReference>
<organism evidence="2 3">
    <name type="scientific">Scytonema hofmannii PCC 7110</name>
    <dbReference type="NCBI Taxonomy" id="128403"/>
    <lineage>
        <taxon>Bacteria</taxon>
        <taxon>Bacillati</taxon>
        <taxon>Cyanobacteriota</taxon>
        <taxon>Cyanophyceae</taxon>
        <taxon>Nostocales</taxon>
        <taxon>Scytonemataceae</taxon>
        <taxon>Scytonema</taxon>
    </lineage>
</organism>
<sequence length="205" mass="23189">MTTAPVSPKLVTFEEFTAWRPEGGRYELHNGVIVEMAQPTGKHENVVGFIARKITVEFDRLNLPYHIPKTALVKPPNQESAYSPDILLINRDNLPNEPLWENESTVSQPASIPLVVEVVSTNWRDDYYKKFADYEEMGIPEFWIADYAALGGRNFIGNPKQPAIFVCQLLNGEYQMNLFRGNTSIVSPTFPQLNLTAQQIFDSAL</sequence>
<dbReference type="Pfam" id="PF05685">
    <property type="entry name" value="Uma2"/>
    <property type="match status" value="1"/>
</dbReference>
<dbReference type="InterPro" id="IPR011335">
    <property type="entry name" value="Restrct_endonuc-II-like"/>
</dbReference>
<dbReference type="OrthoDB" id="428427at2"/>
<evidence type="ECO:0000313" key="3">
    <source>
        <dbReference type="Proteomes" id="UP000076925"/>
    </source>
</evidence>
<dbReference type="PANTHER" id="PTHR34107">
    <property type="entry name" value="SLL0198 PROTEIN-RELATED"/>
    <property type="match status" value="1"/>
</dbReference>
<dbReference type="InterPro" id="IPR012296">
    <property type="entry name" value="Nuclease_put_TT1808"/>
</dbReference>
<dbReference type="STRING" id="128403.WA1_26345"/>
<reference evidence="2 3" key="1">
    <citation type="journal article" date="2013" name="Genome Biol. Evol.">
        <title>Genomes of Stigonematalean cyanobacteria (subsection V) and the evolution of oxygenic photosynthesis from prokaryotes to plastids.</title>
        <authorList>
            <person name="Dagan T."/>
            <person name="Roettger M."/>
            <person name="Stucken K."/>
            <person name="Landan G."/>
            <person name="Koch R."/>
            <person name="Major P."/>
            <person name="Gould S.B."/>
            <person name="Goremykin V.V."/>
            <person name="Rippka R."/>
            <person name="Tandeau de Marsac N."/>
            <person name="Gugger M."/>
            <person name="Lockhart P.J."/>
            <person name="Allen J.F."/>
            <person name="Brune I."/>
            <person name="Maus I."/>
            <person name="Puhler A."/>
            <person name="Martin W.F."/>
        </authorList>
    </citation>
    <scope>NUCLEOTIDE SEQUENCE [LARGE SCALE GENOMIC DNA]</scope>
    <source>
        <strain evidence="2 3">PCC 7110</strain>
    </source>
</reference>
<dbReference type="SUPFAM" id="SSF52980">
    <property type="entry name" value="Restriction endonuclease-like"/>
    <property type="match status" value="1"/>
</dbReference>
<dbReference type="CDD" id="cd06260">
    <property type="entry name" value="DUF820-like"/>
    <property type="match status" value="1"/>
</dbReference>
<name>A0A139X6W9_9CYAN</name>
<gene>
    <name evidence="2" type="ORF">WA1_26345</name>
</gene>
<accession>A0A139X6W9</accession>
<evidence type="ECO:0000313" key="2">
    <source>
        <dbReference type="EMBL" id="KYC40449.1"/>
    </source>
</evidence>
<comment type="caution">
    <text evidence="2">The sequence shown here is derived from an EMBL/GenBank/DDBJ whole genome shotgun (WGS) entry which is preliminary data.</text>
</comment>
<keyword evidence="3" id="KW-1185">Reference proteome</keyword>
<dbReference type="Gene3D" id="3.90.1570.10">
    <property type="entry name" value="tt1808, chain A"/>
    <property type="match status" value="1"/>
</dbReference>
<dbReference type="AlphaFoldDB" id="A0A139X6W9"/>